<evidence type="ECO:0000256" key="3">
    <source>
        <dbReference type="ARBA" id="ARBA00022705"/>
    </source>
</evidence>
<dbReference type="EC" id="6.5.1.2" evidence="1"/>
<dbReference type="InterPro" id="IPR012340">
    <property type="entry name" value="NA-bd_OB-fold"/>
</dbReference>
<evidence type="ECO:0000256" key="7">
    <source>
        <dbReference type="ARBA" id="ARBA00034005"/>
    </source>
</evidence>
<dbReference type="SUPFAM" id="SSF47794">
    <property type="entry name" value="Rad51 N-terminal domain-like"/>
    <property type="match status" value="1"/>
</dbReference>
<keyword evidence="2" id="KW-0436">Ligase</keyword>
<comment type="catalytic activity">
    <reaction evidence="7">
        <text>NAD(+) + (deoxyribonucleotide)n-3'-hydroxyl + 5'-phospho-(deoxyribonucleotide)m = (deoxyribonucleotide)n+m + AMP + beta-nicotinamide D-nucleotide.</text>
        <dbReference type="EC" id="6.5.1.2"/>
    </reaction>
</comment>
<keyword evidence="6" id="KW-0520">NAD</keyword>
<dbReference type="Gene3D" id="3.40.50.10190">
    <property type="entry name" value="BRCT domain"/>
    <property type="match status" value="1"/>
</dbReference>
<evidence type="ECO:0000256" key="2">
    <source>
        <dbReference type="ARBA" id="ARBA00022598"/>
    </source>
</evidence>
<dbReference type="Pfam" id="PF03120">
    <property type="entry name" value="OB_DNA_ligase"/>
    <property type="match status" value="1"/>
</dbReference>
<feature type="domain" description="BRCT" evidence="9">
    <location>
        <begin position="688"/>
        <end position="765"/>
    </location>
</feature>
<dbReference type="InterPro" id="IPR004150">
    <property type="entry name" value="NAD_DNA_ligase_OB"/>
</dbReference>
<dbReference type="PIRSF" id="PIRSF001604">
    <property type="entry name" value="LigA"/>
    <property type="match status" value="1"/>
</dbReference>
<dbReference type="Pfam" id="PF00533">
    <property type="entry name" value="BRCT"/>
    <property type="match status" value="1"/>
</dbReference>
<reference evidence="10" key="1">
    <citation type="journal article" date="2020" name="Nature">
        <title>Giant virus diversity and host interactions through global metagenomics.</title>
        <authorList>
            <person name="Schulz F."/>
            <person name="Roux S."/>
            <person name="Paez-Espino D."/>
            <person name="Jungbluth S."/>
            <person name="Walsh D.A."/>
            <person name="Denef V.J."/>
            <person name="McMahon K.D."/>
            <person name="Konstantinidis K.T."/>
            <person name="Eloe-Fadrosh E.A."/>
            <person name="Kyrpides N.C."/>
            <person name="Woyke T."/>
        </authorList>
    </citation>
    <scope>NUCLEOTIDE SEQUENCE</scope>
    <source>
        <strain evidence="10">GVMAG-M-3300025699-48</strain>
    </source>
</reference>
<dbReference type="SUPFAM" id="SSF52113">
    <property type="entry name" value="BRCT domain"/>
    <property type="match status" value="1"/>
</dbReference>
<dbReference type="GO" id="GO:0003911">
    <property type="term" value="F:DNA ligase (NAD+) activity"/>
    <property type="evidence" value="ECO:0007669"/>
    <property type="project" value="UniProtKB-EC"/>
</dbReference>
<dbReference type="InterPro" id="IPR001679">
    <property type="entry name" value="DNA_ligase"/>
</dbReference>
<dbReference type="SUPFAM" id="SSF56091">
    <property type="entry name" value="DNA ligase/mRNA capping enzyme, catalytic domain"/>
    <property type="match status" value="1"/>
</dbReference>
<dbReference type="EMBL" id="MN740306">
    <property type="protein sequence ID" value="QHT99268.1"/>
    <property type="molecule type" value="Genomic_DNA"/>
</dbReference>
<evidence type="ECO:0000256" key="6">
    <source>
        <dbReference type="ARBA" id="ARBA00023027"/>
    </source>
</evidence>
<sequence length="765" mass="87020">MDDELKIEKSLMKINKTLKNQPDEKKSPKKRVTKKKSPVEKKSPRKPKRKLKLVELAPKLSIDEYEIMEKVQPEELDELVPILHMDNNRERPINAKHNKTVKKLNIIDNDNNINQDKMASKVKLAKKIVEDFQNNGITVLESLTEEELVTVIEGNNHAYYNTNKPLTSDNEYDIIKEYMERKYPKNTIITEVGAKIIKNKVELPYKMASMDKIKPDTNALTKWTTTYKGPYVLSCKLDGVSGLYTTEGEIPKLYTRGNGTIGQDISHLIPVLNLPTEKNSVIRGEFIIPRLVFEEKYKKRFANARNLVSGIVNSKKIDEKTQDLHFVAYEVIQPSLKPSEQMKKIEELGHISVQNQTVDNLTNEMLSGILMDWRTNYEYEIDGVIVTNDRVYTRTDGNPDYAFAFKMVISDQVAEAKVVDVIWTPSKSGYLKPRVRIEPIKLGGVTIEYATGFNGKFIEENKIGIGAIIQIIRSGDVIPYIKSVTTPAEHAKMPVTEYHWTDSHVDLVLDNVTDDETVQEKNITDFFTGIEVESLSTGNVKKIMKAGYRTIPDILKMTKDDFEKVDGFKEKMVNKIYEGIQSKIERASLITIMASSNKFGRGIGKRKITPIMNKYPNILVSDENVNEKIAMLQLIEGIGKENAKGFVNNINNFISFLEECNLHHKLGNTKIEATAETDVEINNGQIHDESNPLYGKYIVMTKVRDAEIIDYLKKVGGHLDNNISKKTFILVVKSLDDVSNKTKKANADNIPIMTPEMFKTEYINT</sequence>
<dbReference type="PROSITE" id="PS50172">
    <property type="entry name" value="BRCT"/>
    <property type="match status" value="1"/>
</dbReference>
<dbReference type="Gene3D" id="3.30.470.30">
    <property type="entry name" value="DNA ligase/mRNA capping enzyme"/>
    <property type="match status" value="1"/>
</dbReference>
<dbReference type="SMART" id="SM00532">
    <property type="entry name" value="LIGANc"/>
    <property type="match status" value="1"/>
</dbReference>
<evidence type="ECO:0000256" key="4">
    <source>
        <dbReference type="ARBA" id="ARBA00022723"/>
    </source>
</evidence>
<dbReference type="InterPro" id="IPR013839">
    <property type="entry name" value="DNAligase_adenylation"/>
</dbReference>
<dbReference type="Gene3D" id="2.40.50.140">
    <property type="entry name" value="Nucleic acid-binding proteins"/>
    <property type="match status" value="1"/>
</dbReference>
<feature type="compositionally biased region" description="Basic residues" evidence="8">
    <location>
        <begin position="27"/>
        <end position="36"/>
    </location>
</feature>
<dbReference type="InterPro" id="IPR036420">
    <property type="entry name" value="BRCT_dom_sf"/>
</dbReference>
<dbReference type="Pfam" id="PF01653">
    <property type="entry name" value="DNA_ligase_aden"/>
    <property type="match status" value="1"/>
</dbReference>
<evidence type="ECO:0000313" key="10">
    <source>
        <dbReference type="EMBL" id="QHT99268.1"/>
    </source>
</evidence>
<dbReference type="InterPro" id="IPR001357">
    <property type="entry name" value="BRCT_dom"/>
</dbReference>
<evidence type="ECO:0000259" key="9">
    <source>
        <dbReference type="PROSITE" id="PS50172"/>
    </source>
</evidence>
<keyword evidence="5" id="KW-0862">Zinc</keyword>
<dbReference type="AlphaFoldDB" id="A0A6C0J0V5"/>
<dbReference type="GO" id="GO:0006281">
    <property type="term" value="P:DNA repair"/>
    <property type="evidence" value="ECO:0007669"/>
    <property type="project" value="InterPro"/>
</dbReference>
<accession>A0A6C0J0V5</accession>
<dbReference type="Gene3D" id="1.10.150.20">
    <property type="entry name" value="5' to 3' exonuclease, C-terminal subdomain"/>
    <property type="match status" value="1"/>
</dbReference>
<evidence type="ECO:0000256" key="1">
    <source>
        <dbReference type="ARBA" id="ARBA00012722"/>
    </source>
</evidence>
<dbReference type="InterPro" id="IPR010995">
    <property type="entry name" value="DNA_repair_Rad51/TF_NusA_a-hlx"/>
</dbReference>
<protein>
    <recommendedName>
        <fullName evidence="1">DNA ligase (NAD(+))</fullName>
        <ecNumber evidence="1">6.5.1.2</ecNumber>
    </recommendedName>
</protein>
<dbReference type="SUPFAM" id="SSF50249">
    <property type="entry name" value="Nucleic acid-binding proteins"/>
    <property type="match status" value="1"/>
</dbReference>
<keyword evidence="4" id="KW-0479">Metal-binding</keyword>
<keyword evidence="3" id="KW-0235">DNA replication</keyword>
<dbReference type="InterPro" id="IPR013840">
    <property type="entry name" value="DNAligase_N"/>
</dbReference>
<name>A0A6C0J0V5_9ZZZZ</name>
<organism evidence="10">
    <name type="scientific">viral metagenome</name>
    <dbReference type="NCBI Taxonomy" id="1070528"/>
    <lineage>
        <taxon>unclassified sequences</taxon>
        <taxon>metagenomes</taxon>
        <taxon>organismal metagenomes</taxon>
    </lineage>
</organism>
<proteinExistence type="predicted"/>
<evidence type="ECO:0000256" key="8">
    <source>
        <dbReference type="SAM" id="MobiDB-lite"/>
    </source>
</evidence>
<dbReference type="GO" id="GO:0000166">
    <property type="term" value="F:nucleotide binding"/>
    <property type="evidence" value="ECO:0007669"/>
    <property type="project" value="InterPro"/>
</dbReference>
<feature type="region of interest" description="Disordered" evidence="8">
    <location>
        <begin position="15"/>
        <end position="48"/>
    </location>
</feature>
<evidence type="ECO:0000256" key="5">
    <source>
        <dbReference type="ARBA" id="ARBA00022833"/>
    </source>
</evidence>
<dbReference type="GO" id="GO:0006260">
    <property type="term" value="P:DNA replication"/>
    <property type="evidence" value="ECO:0007669"/>
    <property type="project" value="UniProtKB-KW"/>
</dbReference>